<organism evidence="1 2">
    <name type="scientific">Ixodes persulcatus</name>
    <name type="common">Taiga tick</name>
    <dbReference type="NCBI Taxonomy" id="34615"/>
    <lineage>
        <taxon>Eukaryota</taxon>
        <taxon>Metazoa</taxon>
        <taxon>Ecdysozoa</taxon>
        <taxon>Arthropoda</taxon>
        <taxon>Chelicerata</taxon>
        <taxon>Arachnida</taxon>
        <taxon>Acari</taxon>
        <taxon>Parasitiformes</taxon>
        <taxon>Ixodida</taxon>
        <taxon>Ixodoidea</taxon>
        <taxon>Ixodidae</taxon>
        <taxon>Ixodinae</taxon>
        <taxon>Ixodes</taxon>
    </lineage>
</organism>
<protein>
    <submittedName>
        <fullName evidence="1">Uncharacterized protein</fullName>
    </submittedName>
</protein>
<gene>
    <name evidence="1" type="ORF">HPB47_024817</name>
</gene>
<keyword evidence="2" id="KW-1185">Reference proteome</keyword>
<accession>A0AC60Q3W5</accession>
<sequence length="1214" mass="134676">MGRIPLPDIAAYGRGMSSSDGAATTAQTGPGDKASTAELEYAVHLPPLPAGYIATNAVFLHCDVKKRPYRIQDFRGELEKLDLLKDLASAAKNEVKIKLHWVPYDVPNFKVQKELERFGKVSSITRECFRERGFENVESNTRLVQLTLKEGTTVDDIPHEIRLEGCIVLVLVPGRAPLCLRCRRTGHIRRDCRTPRCAGCHRFGHATEDCATTYASVARDLRDQEESEMFMDATEAEEVVQAVSQSTLRDERKTQSSTMASNDGRVKASQGGPSKMPASGKEDEGGCEASGSGRTRPQETPSCAEEKGDQVEQPGATMGLDDPMTESNLAGKRQLNPPPDPDFLDETEQSSVPWEQQSSKKPRRVHKPECPWTIATQRIRTGDSNQVACQEWSQSIFCHRSLGFHLLITNTIELVVHKTKLIKLFSRQVVAKKKYAGTENANELQHYPKLVLWLKVVGLSAKSIEGLSNKLTTFDDMLEKPEQEVKGFLSAVNAREEEKRRFLIAMRNLKAYTDRQLRGDVGTEVDLHWDSWDRGSVGQLPRRVHTSVPSEELCGGSRLGVGPGGGRPPTTPPPSKRPHAPASLGMPDALPLTKSRSHEAHLENRLEGGPEPQGLPTDGGLRRRLATEPGLELANCPPLSPSRSPPFVSPDQQGDACFVDEPAAQPVVPRSPRMHGMAHAIHHRFTSSVKVTTCQQCDKAMFFGYKCKECKFRCHRDCMDKVPPSCGLPNELVDVFAEHIQKGGIQSPNHSQHFGSPLHVVPRSEGGRGDKSLRHHPALISIPPFHHGADSSSNTSSCNSSTPSSPAFVLAPPGSRQNTPSSASRIQQFHFPDISVTEKELPAPTSSLARSEVVESLKSTDSDRTVSGTSGSGSISTDSEKTLASTRVDSQDSQVSDMDPTDRAWPRQNSLSLREWDIPFDDVQIEEKLGEGRFGSVYKGNWHGSVAVKMLNMDHIDDRKTLETFKQEVATFRKTRHENLVLFMGACMKPPKLAIITSLCKGMTLYRHIHLRKDKFNLNRISGIALQICQGMGYLHARGIVHKDLKTKNIFYENGKVVITDFGLFSVTKLCHGNRKGDWLTIPQGWLCYLAPEVVRSLRAGKQYDADDLPFTTTSDIYAFGTVWYELLCGEWPFRGQPSESIIWQVARGIKQSLANIQASQDIKDFLMVCWSYKPQDRPAFSKLQVQLQRLPKKRLARSPSHPTHLSRSAESAF</sequence>
<evidence type="ECO:0000313" key="1">
    <source>
        <dbReference type="EMBL" id="KAG0428184.1"/>
    </source>
</evidence>
<dbReference type="EMBL" id="JABSTQ010009556">
    <property type="protein sequence ID" value="KAG0428184.1"/>
    <property type="molecule type" value="Genomic_DNA"/>
</dbReference>
<proteinExistence type="predicted"/>
<comment type="caution">
    <text evidence="1">The sequence shown here is derived from an EMBL/GenBank/DDBJ whole genome shotgun (WGS) entry which is preliminary data.</text>
</comment>
<name>A0AC60Q3W5_IXOPE</name>
<dbReference type="Proteomes" id="UP000805193">
    <property type="component" value="Unassembled WGS sequence"/>
</dbReference>
<reference evidence="1 2" key="1">
    <citation type="journal article" date="2020" name="Cell">
        <title>Large-Scale Comparative Analyses of Tick Genomes Elucidate Their Genetic Diversity and Vector Capacities.</title>
        <authorList>
            <consortium name="Tick Genome and Microbiome Consortium (TIGMIC)"/>
            <person name="Jia N."/>
            <person name="Wang J."/>
            <person name="Shi W."/>
            <person name="Du L."/>
            <person name="Sun Y."/>
            <person name="Zhan W."/>
            <person name="Jiang J.F."/>
            <person name="Wang Q."/>
            <person name="Zhang B."/>
            <person name="Ji P."/>
            <person name="Bell-Sakyi L."/>
            <person name="Cui X.M."/>
            <person name="Yuan T.T."/>
            <person name="Jiang B.G."/>
            <person name="Yang W.F."/>
            <person name="Lam T.T."/>
            <person name="Chang Q.C."/>
            <person name="Ding S.J."/>
            <person name="Wang X.J."/>
            <person name="Zhu J.G."/>
            <person name="Ruan X.D."/>
            <person name="Zhao L."/>
            <person name="Wei J.T."/>
            <person name="Ye R.Z."/>
            <person name="Que T.C."/>
            <person name="Du C.H."/>
            <person name="Zhou Y.H."/>
            <person name="Cheng J.X."/>
            <person name="Dai P.F."/>
            <person name="Guo W.B."/>
            <person name="Han X.H."/>
            <person name="Huang E.J."/>
            <person name="Li L.F."/>
            <person name="Wei W."/>
            <person name="Gao Y.C."/>
            <person name="Liu J.Z."/>
            <person name="Shao H.Z."/>
            <person name="Wang X."/>
            <person name="Wang C.C."/>
            <person name="Yang T.C."/>
            <person name="Huo Q.B."/>
            <person name="Li W."/>
            <person name="Chen H.Y."/>
            <person name="Chen S.E."/>
            <person name="Zhou L.G."/>
            <person name="Ni X.B."/>
            <person name="Tian J.H."/>
            <person name="Sheng Y."/>
            <person name="Liu T."/>
            <person name="Pan Y.S."/>
            <person name="Xia L.Y."/>
            <person name="Li J."/>
            <person name="Zhao F."/>
            <person name="Cao W.C."/>
        </authorList>
    </citation>
    <scope>NUCLEOTIDE SEQUENCE [LARGE SCALE GENOMIC DNA]</scope>
    <source>
        <strain evidence="1">Iper-2018</strain>
    </source>
</reference>
<evidence type="ECO:0000313" key="2">
    <source>
        <dbReference type="Proteomes" id="UP000805193"/>
    </source>
</evidence>